<dbReference type="InterPro" id="IPR050767">
    <property type="entry name" value="Sel1_AlgK"/>
</dbReference>
<dbReference type="PANTHER" id="PTHR11102">
    <property type="entry name" value="SEL-1-LIKE PROTEIN"/>
    <property type="match status" value="1"/>
</dbReference>
<sequence>MEPVDSPGNEPVGAPAQDDGVAAAGSDRSAAEVARYPERLLNEGHERTPHPSDEASALAMIQKRVRKRDSVAMYNLGSQYYYGGHGLPKDVPRAIELWIESAELGSVYAHHNLGIAYYYGEGVEEDKPRGIQHWQEAAMKGDVESRHNLGADEFSNGNCELAVQHWMISAKMGYDVSLNAIKKMFLRGQATKAQYAEALRGYGDAVEEMKSHQREEAKRLGA</sequence>
<evidence type="ECO:0000313" key="4">
    <source>
        <dbReference type="Proteomes" id="UP000266841"/>
    </source>
</evidence>
<accession>K0S539</accession>
<comment type="caution">
    <text evidence="3">The sequence shown here is derived from an EMBL/GenBank/DDBJ whole genome shotgun (WGS) entry which is preliminary data.</text>
</comment>
<dbReference type="AlphaFoldDB" id="K0S539"/>
<proteinExistence type="inferred from homology"/>
<dbReference type="PANTHER" id="PTHR11102:SF160">
    <property type="entry name" value="ERAD-ASSOCIATED E3 UBIQUITIN-PROTEIN LIGASE COMPONENT HRD3"/>
    <property type="match status" value="1"/>
</dbReference>
<evidence type="ECO:0000313" key="3">
    <source>
        <dbReference type="EMBL" id="EJK54017.1"/>
    </source>
</evidence>
<protein>
    <submittedName>
        <fullName evidence="3">Uncharacterized protein</fullName>
    </submittedName>
</protein>
<dbReference type="Gene3D" id="1.25.40.10">
    <property type="entry name" value="Tetratricopeptide repeat domain"/>
    <property type="match status" value="1"/>
</dbReference>
<feature type="region of interest" description="Disordered" evidence="2">
    <location>
        <begin position="1"/>
        <end position="55"/>
    </location>
</feature>
<name>K0S539_THAOC</name>
<evidence type="ECO:0000256" key="1">
    <source>
        <dbReference type="ARBA" id="ARBA00038101"/>
    </source>
</evidence>
<evidence type="ECO:0000256" key="2">
    <source>
        <dbReference type="SAM" id="MobiDB-lite"/>
    </source>
</evidence>
<dbReference type="OrthoDB" id="2384430at2759"/>
<organism evidence="3 4">
    <name type="scientific">Thalassiosira oceanica</name>
    <name type="common">Marine diatom</name>
    <dbReference type="NCBI Taxonomy" id="159749"/>
    <lineage>
        <taxon>Eukaryota</taxon>
        <taxon>Sar</taxon>
        <taxon>Stramenopiles</taxon>
        <taxon>Ochrophyta</taxon>
        <taxon>Bacillariophyta</taxon>
        <taxon>Coscinodiscophyceae</taxon>
        <taxon>Thalassiosirophycidae</taxon>
        <taxon>Thalassiosirales</taxon>
        <taxon>Thalassiosiraceae</taxon>
        <taxon>Thalassiosira</taxon>
    </lineage>
</organism>
<comment type="similarity">
    <text evidence="1">Belongs to the sel-1 family.</text>
</comment>
<keyword evidence="4" id="KW-1185">Reference proteome</keyword>
<gene>
    <name evidence="3" type="ORF">THAOC_26434</name>
</gene>
<dbReference type="InterPro" id="IPR006597">
    <property type="entry name" value="Sel1-like"/>
</dbReference>
<dbReference type="EMBL" id="AGNL01036521">
    <property type="protein sequence ID" value="EJK54017.1"/>
    <property type="molecule type" value="Genomic_DNA"/>
</dbReference>
<dbReference type="SUPFAM" id="SSF81901">
    <property type="entry name" value="HCP-like"/>
    <property type="match status" value="1"/>
</dbReference>
<dbReference type="Proteomes" id="UP000266841">
    <property type="component" value="Unassembled WGS sequence"/>
</dbReference>
<dbReference type="InterPro" id="IPR011990">
    <property type="entry name" value="TPR-like_helical_dom_sf"/>
</dbReference>
<feature type="compositionally biased region" description="Basic and acidic residues" evidence="2">
    <location>
        <begin position="35"/>
        <end position="53"/>
    </location>
</feature>
<reference evidence="3 4" key="1">
    <citation type="journal article" date="2012" name="Genome Biol.">
        <title>Genome and low-iron response of an oceanic diatom adapted to chronic iron limitation.</title>
        <authorList>
            <person name="Lommer M."/>
            <person name="Specht M."/>
            <person name="Roy A.S."/>
            <person name="Kraemer L."/>
            <person name="Andreson R."/>
            <person name="Gutowska M.A."/>
            <person name="Wolf J."/>
            <person name="Bergner S.V."/>
            <person name="Schilhabel M.B."/>
            <person name="Klostermeier U.C."/>
            <person name="Beiko R.G."/>
            <person name="Rosenstiel P."/>
            <person name="Hippler M."/>
            <person name="Laroche J."/>
        </authorList>
    </citation>
    <scope>NUCLEOTIDE SEQUENCE [LARGE SCALE GENOMIC DNA]</scope>
    <source>
        <strain evidence="3 4">CCMP1005</strain>
    </source>
</reference>
<dbReference type="eggNOG" id="ENOG502SDB9">
    <property type="taxonomic scope" value="Eukaryota"/>
</dbReference>
<dbReference type="Pfam" id="PF08238">
    <property type="entry name" value="Sel1"/>
    <property type="match status" value="2"/>
</dbReference>
<dbReference type="SMART" id="SM00671">
    <property type="entry name" value="SEL1"/>
    <property type="match status" value="3"/>
</dbReference>